<proteinExistence type="predicted"/>
<protein>
    <submittedName>
        <fullName evidence="2">Uncharacterized protein</fullName>
    </submittedName>
</protein>
<gene>
    <name evidence="2" type="ORF">GGE15_003629</name>
</gene>
<feature type="region of interest" description="Disordered" evidence="1">
    <location>
        <begin position="1"/>
        <end position="59"/>
    </location>
</feature>
<evidence type="ECO:0000256" key="1">
    <source>
        <dbReference type="SAM" id="MobiDB-lite"/>
    </source>
</evidence>
<name>A0A7W6ULF0_9HYPH</name>
<evidence type="ECO:0000313" key="3">
    <source>
        <dbReference type="Proteomes" id="UP000533724"/>
    </source>
</evidence>
<organism evidence="2 3">
    <name type="scientific">Rhizobium esperanzae</name>
    <dbReference type="NCBI Taxonomy" id="1967781"/>
    <lineage>
        <taxon>Bacteria</taxon>
        <taxon>Pseudomonadati</taxon>
        <taxon>Pseudomonadota</taxon>
        <taxon>Alphaproteobacteria</taxon>
        <taxon>Hyphomicrobiales</taxon>
        <taxon>Rhizobiaceae</taxon>
        <taxon>Rhizobium/Agrobacterium group</taxon>
        <taxon>Rhizobium</taxon>
    </lineage>
</organism>
<sequence>MPAIESAHHPVSARNPDMAQPRKNPLTHRQVSESSAFPDIDAGMPKESRLLFARNAGTN</sequence>
<dbReference type="Proteomes" id="UP000533724">
    <property type="component" value="Unassembled WGS sequence"/>
</dbReference>
<dbReference type="AlphaFoldDB" id="A0A7W6ULF0"/>
<comment type="caution">
    <text evidence="2">The sequence shown here is derived from an EMBL/GenBank/DDBJ whole genome shotgun (WGS) entry which is preliminary data.</text>
</comment>
<accession>A0A7W6ULF0</accession>
<dbReference type="RefSeq" id="WP_184500087.1">
    <property type="nucleotide sequence ID" value="NZ_JACIHI010000008.1"/>
</dbReference>
<evidence type="ECO:0000313" key="2">
    <source>
        <dbReference type="EMBL" id="MBB4440352.1"/>
    </source>
</evidence>
<reference evidence="2 3" key="1">
    <citation type="submission" date="2020-08" db="EMBL/GenBank/DDBJ databases">
        <title>Genomic Encyclopedia of Type Strains, Phase IV (KMG-V): Genome sequencing to study the core and pangenomes of soil and plant-associated prokaryotes.</title>
        <authorList>
            <person name="Whitman W."/>
        </authorList>
    </citation>
    <scope>NUCLEOTIDE SEQUENCE [LARGE SCALE GENOMIC DNA]</scope>
    <source>
        <strain evidence="2 3">SEMIA 414</strain>
    </source>
</reference>
<dbReference type="EMBL" id="JACIHI010000008">
    <property type="protein sequence ID" value="MBB4440352.1"/>
    <property type="molecule type" value="Genomic_DNA"/>
</dbReference>